<evidence type="ECO:0000313" key="1">
    <source>
        <dbReference type="EMBL" id="KAF7832100.1"/>
    </source>
</evidence>
<gene>
    <name evidence="1" type="ORF">G2W53_014433</name>
</gene>
<evidence type="ECO:0000313" key="2">
    <source>
        <dbReference type="Proteomes" id="UP000634136"/>
    </source>
</evidence>
<reference evidence="1" key="1">
    <citation type="submission" date="2020-09" db="EMBL/GenBank/DDBJ databases">
        <title>Genome-Enabled Discovery of Anthraquinone Biosynthesis in Senna tora.</title>
        <authorList>
            <person name="Kang S.-H."/>
            <person name="Pandey R.P."/>
            <person name="Lee C.-M."/>
            <person name="Sim J.-S."/>
            <person name="Jeong J.-T."/>
            <person name="Choi B.-S."/>
            <person name="Jung M."/>
            <person name="Ginzburg D."/>
            <person name="Zhao K."/>
            <person name="Won S.Y."/>
            <person name="Oh T.-J."/>
            <person name="Yu Y."/>
            <person name="Kim N.-H."/>
            <person name="Lee O.R."/>
            <person name="Lee T.-H."/>
            <person name="Bashyal P."/>
            <person name="Kim T.-S."/>
            <person name="Lee W.-H."/>
            <person name="Kawkins C."/>
            <person name="Kim C.-K."/>
            <person name="Kim J.S."/>
            <person name="Ahn B.O."/>
            <person name="Rhee S.Y."/>
            <person name="Sohng J.K."/>
        </authorList>
    </citation>
    <scope>NUCLEOTIDE SEQUENCE</scope>
    <source>
        <tissue evidence="1">Leaf</tissue>
    </source>
</reference>
<sequence>MQEVQVKRVVAQVCEVMSKHILRQKSQLNLKRIHEVQVKRVVAQESETDRFALYSGIEVDLMLK</sequence>
<keyword evidence="2" id="KW-1185">Reference proteome</keyword>
<name>A0A834WTH7_9FABA</name>
<dbReference type="AlphaFoldDB" id="A0A834WTH7"/>
<proteinExistence type="predicted"/>
<organism evidence="1 2">
    <name type="scientific">Senna tora</name>
    <dbReference type="NCBI Taxonomy" id="362788"/>
    <lineage>
        <taxon>Eukaryota</taxon>
        <taxon>Viridiplantae</taxon>
        <taxon>Streptophyta</taxon>
        <taxon>Embryophyta</taxon>
        <taxon>Tracheophyta</taxon>
        <taxon>Spermatophyta</taxon>
        <taxon>Magnoliopsida</taxon>
        <taxon>eudicotyledons</taxon>
        <taxon>Gunneridae</taxon>
        <taxon>Pentapetalae</taxon>
        <taxon>rosids</taxon>
        <taxon>fabids</taxon>
        <taxon>Fabales</taxon>
        <taxon>Fabaceae</taxon>
        <taxon>Caesalpinioideae</taxon>
        <taxon>Cassia clade</taxon>
        <taxon>Senna</taxon>
    </lineage>
</organism>
<protein>
    <submittedName>
        <fullName evidence="1">Uncharacterized protein</fullName>
    </submittedName>
</protein>
<accession>A0A834WTH7</accession>
<comment type="caution">
    <text evidence="1">The sequence shown here is derived from an EMBL/GenBank/DDBJ whole genome shotgun (WGS) entry which is preliminary data.</text>
</comment>
<dbReference type="Proteomes" id="UP000634136">
    <property type="component" value="Unassembled WGS sequence"/>
</dbReference>
<dbReference type="EMBL" id="JAAIUW010000005">
    <property type="protein sequence ID" value="KAF7832100.1"/>
    <property type="molecule type" value="Genomic_DNA"/>
</dbReference>